<reference evidence="1 2" key="1">
    <citation type="submission" date="2015-07" db="EMBL/GenBank/DDBJ databases">
        <title>Whole genome sequencing of Bosea vaviloviae isolated from cave pool.</title>
        <authorList>
            <person name="Tan N.E.H."/>
            <person name="Lee Y.P."/>
            <person name="Gan H.M."/>
            <person name="Barton H."/>
            <person name="Savka M.A."/>
        </authorList>
    </citation>
    <scope>NUCLEOTIDE SEQUENCE [LARGE SCALE GENOMIC DNA]</scope>
    <source>
        <strain evidence="1 2">SD260</strain>
    </source>
</reference>
<proteinExistence type="predicted"/>
<dbReference type="RefSeq" id="WP_054210559.1">
    <property type="nucleotide sequence ID" value="NZ_LGSZ01000050.1"/>
</dbReference>
<sequence>MALSGVHYTLRTVGPASSDSLPADLLASQTMATGTTSSVVAPSACLASINASAAIYYAYGTSPDPTNGPRAYYDPANNPREDFLIPKGASFAWILA</sequence>
<comment type="caution">
    <text evidence="1">The sequence shown here is derived from an EMBL/GenBank/DDBJ whole genome shotgun (WGS) entry which is preliminary data.</text>
</comment>
<dbReference type="Proteomes" id="UP000037822">
    <property type="component" value="Unassembled WGS sequence"/>
</dbReference>
<name>A0A0N0MA84_9HYPH</name>
<dbReference type="PATRIC" id="fig|1526658.3.peg.1323"/>
<accession>A0A0N0MA84</accession>
<dbReference type="EMBL" id="LGSZ01000050">
    <property type="protein sequence ID" value="KPH79307.1"/>
    <property type="molecule type" value="Genomic_DNA"/>
</dbReference>
<dbReference type="AlphaFoldDB" id="A0A0N0MA84"/>
<gene>
    <name evidence="1" type="ORF">AE618_18545</name>
</gene>
<protein>
    <submittedName>
        <fullName evidence="1">Uncharacterized protein</fullName>
    </submittedName>
</protein>
<evidence type="ECO:0000313" key="1">
    <source>
        <dbReference type="EMBL" id="KPH79307.1"/>
    </source>
</evidence>
<organism evidence="1 2">
    <name type="scientific">Bosea vaviloviae</name>
    <dbReference type="NCBI Taxonomy" id="1526658"/>
    <lineage>
        <taxon>Bacteria</taxon>
        <taxon>Pseudomonadati</taxon>
        <taxon>Pseudomonadota</taxon>
        <taxon>Alphaproteobacteria</taxon>
        <taxon>Hyphomicrobiales</taxon>
        <taxon>Boseaceae</taxon>
        <taxon>Bosea</taxon>
    </lineage>
</organism>
<keyword evidence="2" id="KW-1185">Reference proteome</keyword>
<evidence type="ECO:0000313" key="2">
    <source>
        <dbReference type="Proteomes" id="UP000037822"/>
    </source>
</evidence>